<comment type="caution">
    <text evidence="1">The sequence shown here is derived from an EMBL/GenBank/DDBJ whole genome shotgun (WGS) entry which is preliminary data.</text>
</comment>
<keyword evidence="1" id="KW-0808">Transferase</keyword>
<organism evidence="1 2">
    <name type="scientific">Gossypium australe</name>
    <dbReference type="NCBI Taxonomy" id="47621"/>
    <lineage>
        <taxon>Eukaryota</taxon>
        <taxon>Viridiplantae</taxon>
        <taxon>Streptophyta</taxon>
        <taxon>Embryophyta</taxon>
        <taxon>Tracheophyta</taxon>
        <taxon>Spermatophyta</taxon>
        <taxon>Magnoliopsida</taxon>
        <taxon>eudicotyledons</taxon>
        <taxon>Gunneridae</taxon>
        <taxon>Pentapetalae</taxon>
        <taxon>rosids</taxon>
        <taxon>malvids</taxon>
        <taxon>Malvales</taxon>
        <taxon>Malvaceae</taxon>
        <taxon>Malvoideae</taxon>
        <taxon>Gossypium</taxon>
    </lineage>
</organism>
<dbReference type="GO" id="GO:0016740">
    <property type="term" value="F:transferase activity"/>
    <property type="evidence" value="ECO:0007669"/>
    <property type="project" value="UniProtKB-KW"/>
</dbReference>
<accession>A0A5B6UKG0</accession>
<name>A0A5B6UKG0_9ROSI</name>
<proteinExistence type="predicted"/>
<reference evidence="1" key="1">
    <citation type="submission" date="2019-08" db="EMBL/GenBank/DDBJ databases">
        <authorList>
            <person name="Liu F."/>
        </authorList>
    </citation>
    <scope>NUCLEOTIDE SEQUENCE [LARGE SCALE GENOMIC DNA]</scope>
    <source>
        <strain evidence="1">PA1801</strain>
        <tissue evidence="1">Leaf</tissue>
    </source>
</reference>
<gene>
    <name evidence="1" type="ORF">EPI10_003422</name>
</gene>
<dbReference type="EMBL" id="SMMG02000011">
    <property type="protein sequence ID" value="KAA3456642.1"/>
    <property type="molecule type" value="Genomic_DNA"/>
</dbReference>
<keyword evidence="2" id="KW-1185">Reference proteome</keyword>
<dbReference type="Proteomes" id="UP000325315">
    <property type="component" value="Unassembled WGS sequence"/>
</dbReference>
<evidence type="ECO:0000313" key="2">
    <source>
        <dbReference type="Proteomes" id="UP000325315"/>
    </source>
</evidence>
<evidence type="ECO:0000313" key="1">
    <source>
        <dbReference type="EMBL" id="KAA3456642.1"/>
    </source>
</evidence>
<sequence>MVLQRIQSLNKLDVELYEYAQGIFAKQHKQAAEKLFDAVKNARKHLHLFGWHQALGCLFVDHAICLAVHLLVCKCKAKNIETEDMNVTDYSVLMIGAGCFFENKHCTKLADECEVKLISKAPLASWLEILSLCDLKSSSLRWVWG</sequence>
<dbReference type="OrthoDB" id="406981at2759"/>
<protein>
    <submittedName>
        <fullName evidence="1">Protein-tyrosine sulfotransferase isoform X2</fullName>
    </submittedName>
</protein>
<dbReference type="AlphaFoldDB" id="A0A5B6UKG0"/>